<name>A0ABR1PWE5_9PEZI</name>
<feature type="domain" description="SET" evidence="1">
    <location>
        <begin position="12"/>
        <end position="158"/>
    </location>
</feature>
<dbReference type="InterPro" id="IPR046341">
    <property type="entry name" value="SET_dom_sf"/>
</dbReference>
<organism evidence="2 3">
    <name type="scientific">Apiospora aurea</name>
    <dbReference type="NCBI Taxonomy" id="335848"/>
    <lineage>
        <taxon>Eukaryota</taxon>
        <taxon>Fungi</taxon>
        <taxon>Dikarya</taxon>
        <taxon>Ascomycota</taxon>
        <taxon>Pezizomycotina</taxon>
        <taxon>Sordariomycetes</taxon>
        <taxon>Xylariomycetidae</taxon>
        <taxon>Amphisphaeriales</taxon>
        <taxon>Apiosporaceae</taxon>
        <taxon>Apiospora</taxon>
    </lineage>
</organism>
<dbReference type="InterPro" id="IPR001214">
    <property type="entry name" value="SET_dom"/>
</dbReference>
<reference evidence="2 3" key="1">
    <citation type="submission" date="2023-01" db="EMBL/GenBank/DDBJ databases">
        <title>Analysis of 21 Apiospora genomes using comparative genomics revels a genus with tremendous synthesis potential of carbohydrate active enzymes and secondary metabolites.</title>
        <authorList>
            <person name="Sorensen T."/>
        </authorList>
    </citation>
    <scope>NUCLEOTIDE SEQUENCE [LARGE SCALE GENOMIC DNA]</scope>
    <source>
        <strain evidence="2 3">CBS 24483</strain>
    </source>
</reference>
<dbReference type="PANTHER" id="PTHR47332">
    <property type="entry name" value="SET DOMAIN-CONTAINING PROTEIN 5"/>
    <property type="match status" value="1"/>
</dbReference>
<dbReference type="Gene3D" id="2.170.270.10">
    <property type="entry name" value="SET domain"/>
    <property type="match status" value="1"/>
</dbReference>
<dbReference type="RefSeq" id="XP_066694087.1">
    <property type="nucleotide sequence ID" value="XM_066849944.1"/>
</dbReference>
<dbReference type="InterPro" id="IPR053185">
    <property type="entry name" value="SET_domain_protein"/>
</dbReference>
<evidence type="ECO:0000259" key="1">
    <source>
        <dbReference type="PROSITE" id="PS50280"/>
    </source>
</evidence>
<dbReference type="SUPFAM" id="SSF82199">
    <property type="entry name" value="SET domain"/>
    <property type="match status" value="1"/>
</dbReference>
<sequence>MSQAIREHPVNGNVAIRQCDSPERGLGLFATLRLSKGLKILSEQPLLVDETRQDMINDVAYEFHALPLASQALFTRLYAGPLDLVPIMTGENEREQRARLSVATARLQQIVHLNSVEGAGADAFIPNAYAYYNYETGSVALHALRDIQPNEEVTNFACRCNRCSPETEAHAASETRRERMKEIRDEITRHYQAESPSDDDTLNVITKLRELIQLIEEEEAVGLELSLRIGELGRLQGATGDSVGARMTERRAMVVRRLCVGADHPS</sequence>
<protein>
    <recommendedName>
        <fullName evidence="1">SET domain-containing protein</fullName>
    </recommendedName>
</protein>
<dbReference type="EMBL" id="JAQQWE010000009">
    <property type="protein sequence ID" value="KAK7941335.1"/>
    <property type="molecule type" value="Genomic_DNA"/>
</dbReference>
<evidence type="ECO:0000313" key="2">
    <source>
        <dbReference type="EMBL" id="KAK7941335.1"/>
    </source>
</evidence>
<accession>A0ABR1PWE5</accession>
<evidence type="ECO:0000313" key="3">
    <source>
        <dbReference type="Proteomes" id="UP001391051"/>
    </source>
</evidence>
<gene>
    <name evidence="2" type="ORF">PG986_013722</name>
</gene>
<dbReference type="GeneID" id="92083006"/>
<keyword evidence="3" id="KW-1185">Reference proteome</keyword>
<dbReference type="PANTHER" id="PTHR47332:SF6">
    <property type="entry name" value="SET DOMAIN-CONTAINING PROTEIN"/>
    <property type="match status" value="1"/>
</dbReference>
<dbReference type="Proteomes" id="UP001391051">
    <property type="component" value="Unassembled WGS sequence"/>
</dbReference>
<proteinExistence type="predicted"/>
<dbReference type="PROSITE" id="PS50280">
    <property type="entry name" value="SET"/>
    <property type="match status" value="1"/>
</dbReference>
<comment type="caution">
    <text evidence="2">The sequence shown here is derived from an EMBL/GenBank/DDBJ whole genome shotgun (WGS) entry which is preliminary data.</text>
</comment>